<dbReference type="AlphaFoldDB" id="A0A3P7BHC3"/>
<gene>
    <name evidence="2" type="ORF">HDID_LOCUS7186</name>
</gene>
<name>A0A3P7BHC3_HYMDI</name>
<feature type="domain" description="Cullin neddylation" evidence="1">
    <location>
        <begin position="19"/>
        <end position="86"/>
    </location>
</feature>
<dbReference type="InterPro" id="IPR036390">
    <property type="entry name" value="WH_DNA-bd_sf"/>
</dbReference>
<proteinExistence type="predicted"/>
<organism evidence="2 3">
    <name type="scientific">Hymenolepis diminuta</name>
    <name type="common">Rat tapeworm</name>
    <dbReference type="NCBI Taxonomy" id="6216"/>
    <lineage>
        <taxon>Eukaryota</taxon>
        <taxon>Metazoa</taxon>
        <taxon>Spiralia</taxon>
        <taxon>Lophotrochozoa</taxon>
        <taxon>Platyhelminthes</taxon>
        <taxon>Cestoda</taxon>
        <taxon>Eucestoda</taxon>
        <taxon>Cyclophyllidea</taxon>
        <taxon>Hymenolepididae</taxon>
        <taxon>Hymenolepis</taxon>
    </lineage>
</organism>
<dbReference type="InterPro" id="IPR036388">
    <property type="entry name" value="WH-like_DNA-bd_sf"/>
</dbReference>
<dbReference type="SUPFAM" id="SSF46785">
    <property type="entry name" value="Winged helix' DNA-binding domain"/>
    <property type="match status" value="1"/>
</dbReference>
<dbReference type="InterPro" id="IPR019559">
    <property type="entry name" value="Cullin_neddylation_domain"/>
</dbReference>
<evidence type="ECO:0000259" key="1">
    <source>
        <dbReference type="SMART" id="SM00884"/>
    </source>
</evidence>
<dbReference type="OrthoDB" id="6276999at2759"/>
<dbReference type="Pfam" id="PF10557">
    <property type="entry name" value="Cullin_Nedd8"/>
    <property type="match status" value="1"/>
</dbReference>
<protein>
    <recommendedName>
        <fullName evidence="1">Cullin neddylation domain-containing protein</fullName>
    </recommendedName>
</protein>
<evidence type="ECO:0000313" key="3">
    <source>
        <dbReference type="Proteomes" id="UP000274504"/>
    </source>
</evidence>
<dbReference type="PANTHER" id="PTHR11932">
    <property type="entry name" value="CULLIN"/>
    <property type="match status" value="1"/>
</dbReference>
<dbReference type="Proteomes" id="UP000274504">
    <property type="component" value="Unassembled WGS sequence"/>
</dbReference>
<reference evidence="2 3" key="1">
    <citation type="submission" date="2018-11" db="EMBL/GenBank/DDBJ databases">
        <authorList>
            <consortium name="Pathogen Informatics"/>
        </authorList>
    </citation>
    <scope>NUCLEOTIDE SEQUENCE [LARGE SCALE GENOMIC DNA]</scope>
</reference>
<accession>A0A3P7BHC3</accession>
<sequence length="92" mass="11079">MIGRLQLSQSGCDVDSADVVRFRQLRLQEAVVRLMKSRKRLAYSEMYQQVIGLLKNQFIPSKRMLKEVIEWLMERRYLERDSKEIDTFFYVT</sequence>
<dbReference type="InterPro" id="IPR045093">
    <property type="entry name" value="Cullin"/>
</dbReference>
<dbReference type="Gene3D" id="1.10.10.10">
    <property type="entry name" value="Winged helix-like DNA-binding domain superfamily/Winged helix DNA-binding domain"/>
    <property type="match status" value="1"/>
</dbReference>
<dbReference type="SMART" id="SM00884">
    <property type="entry name" value="Cullin_Nedd8"/>
    <property type="match status" value="1"/>
</dbReference>
<dbReference type="EMBL" id="UYSG01010913">
    <property type="protein sequence ID" value="VDL59504.1"/>
    <property type="molecule type" value="Genomic_DNA"/>
</dbReference>
<evidence type="ECO:0000313" key="2">
    <source>
        <dbReference type="EMBL" id="VDL59504.1"/>
    </source>
</evidence>